<comment type="caution">
    <text evidence="1">The sequence shown here is derived from an EMBL/GenBank/DDBJ whole genome shotgun (WGS) entry which is preliminary data.</text>
</comment>
<accession>A0ABR8MEM6</accession>
<protein>
    <recommendedName>
        <fullName evidence="3">DUF1990 domain-containing protein</fullName>
    </recommendedName>
</protein>
<organism evidence="1 2">
    <name type="scientific">Nocardioides hwasunensis</name>
    <dbReference type="NCBI Taxonomy" id="397258"/>
    <lineage>
        <taxon>Bacteria</taxon>
        <taxon>Bacillati</taxon>
        <taxon>Actinomycetota</taxon>
        <taxon>Actinomycetes</taxon>
        <taxon>Propionibacteriales</taxon>
        <taxon>Nocardioidaceae</taxon>
        <taxon>Nocardioides</taxon>
    </lineage>
</organism>
<evidence type="ECO:0000313" key="2">
    <source>
        <dbReference type="Proteomes" id="UP000649289"/>
    </source>
</evidence>
<name>A0ABR8MEM6_9ACTN</name>
<sequence length="155" mass="16886">MELDWAKGDVILLDGQEVANAARSWFRERAEVQIGPELWQYRSEGFGRGTLVAELDGVARFSARRSGFFTSTWTVDAGQPLELRQAGWFGSRLSLSRAGTTIGEASTSGIFTTRPRLVLSEPVEARAGCFVLWVAYVEFTRRQSSASSSSGGATG</sequence>
<evidence type="ECO:0000313" key="1">
    <source>
        <dbReference type="EMBL" id="MBD3914561.1"/>
    </source>
</evidence>
<dbReference type="RefSeq" id="WP_191198895.1">
    <property type="nucleotide sequence ID" value="NZ_BAAAPA010000004.1"/>
</dbReference>
<evidence type="ECO:0008006" key="3">
    <source>
        <dbReference type="Google" id="ProtNLM"/>
    </source>
</evidence>
<proteinExistence type="predicted"/>
<keyword evidence="2" id="KW-1185">Reference proteome</keyword>
<gene>
    <name evidence="1" type="ORF">IEZ25_08040</name>
</gene>
<dbReference type="EMBL" id="JACXYY010000003">
    <property type="protein sequence ID" value="MBD3914561.1"/>
    <property type="molecule type" value="Genomic_DNA"/>
</dbReference>
<dbReference type="Proteomes" id="UP000649289">
    <property type="component" value="Unassembled WGS sequence"/>
</dbReference>
<reference evidence="1 2" key="1">
    <citation type="submission" date="2020-09" db="EMBL/GenBank/DDBJ databases">
        <title>novel species in genus Nocardioides.</title>
        <authorList>
            <person name="Zhang G."/>
        </authorList>
    </citation>
    <scope>NUCLEOTIDE SEQUENCE [LARGE SCALE GENOMIC DNA]</scope>
    <source>
        <strain evidence="1 2">19197</strain>
    </source>
</reference>